<dbReference type="GeneID" id="63733265"/>
<feature type="compositionally biased region" description="Low complexity" evidence="1">
    <location>
        <begin position="165"/>
        <end position="181"/>
    </location>
</feature>
<evidence type="ECO:0000313" key="3">
    <source>
        <dbReference type="Proteomes" id="UP000184073"/>
    </source>
</evidence>
<organism evidence="2 3">
    <name type="scientific">Aspergillus versicolor CBS 583.65</name>
    <dbReference type="NCBI Taxonomy" id="1036611"/>
    <lineage>
        <taxon>Eukaryota</taxon>
        <taxon>Fungi</taxon>
        <taxon>Dikarya</taxon>
        <taxon>Ascomycota</taxon>
        <taxon>Pezizomycotina</taxon>
        <taxon>Eurotiomycetes</taxon>
        <taxon>Eurotiomycetidae</taxon>
        <taxon>Eurotiales</taxon>
        <taxon>Aspergillaceae</taxon>
        <taxon>Aspergillus</taxon>
        <taxon>Aspergillus subgen. Nidulantes</taxon>
    </lineage>
</organism>
<proteinExistence type="predicted"/>
<evidence type="ECO:0000313" key="2">
    <source>
        <dbReference type="EMBL" id="OJJ04484.1"/>
    </source>
</evidence>
<dbReference type="AlphaFoldDB" id="A0A1L9PSH2"/>
<keyword evidence="3" id="KW-1185">Reference proteome</keyword>
<accession>A0A1L9PSH2</accession>
<evidence type="ECO:0000256" key="1">
    <source>
        <dbReference type="SAM" id="MobiDB-lite"/>
    </source>
</evidence>
<gene>
    <name evidence="2" type="ORF">ASPVEDRAFT_85875</name>
</gene>
<sequence>MPAPIIVNSQPVLPVRELEADEEYVMESFERHADHCYQCNDPFRTHQEGRQLCDRGDQYATDVDKYLYSKNSKSYSTVDRERNQPTLVKIPRECIATRELLLAIEDGLVLKHKAKAQKLLTDKSNAPVISYDRSYPVAPRRSSTVTEIIERQPRTIKSRRVIVYPSPHRGSSSRGSPSRGSLYDSDAADRIERVKESSRIYRPAEYHR</sequence>
<dbReference type="RefSeq" id="XP_040670246.1">
    <property type="nucleotide sequence ID" value="XM_040817754.1"/>
</dbReference>
<feature type="region of interest" description="Disordered" evidence="1">
    <location>
        <begin position="163"/>
        <end position="208"/>
    </location>
</feature>
<reference evidence="3" key="1">
    <citation type="journal article" date="2017" name="Genome Biol.">
        <title>Comparative genomics reveals high biological diversity and specific adaptations in the industrially and medically important fungal genus Aspergillus.</title>
        <authorList>
            <person name="de Vries R.P."/>
            <person name="Riley R."/>
            <person name="Wiebenga A."/>
            <person name="Aguilar-Osorio G."/>
            <person name="Amillis S."/>
            <person name="Uchima C.A."/>
            <person name="Anderluh G."/>
            <person name="Asadollahi M."/>
            <person name="Askin M."/>
            <person name="Barry K."/>
            <person name="Battaglia E."/>
            <person name="Bayram O."/>
            <person name="Benocci T."/>
            <person name="Braus-Stromeyer S.A."/>
            <person name="Caldana C."/>
            <person name="Canovas D."/>
            <person name="Cerqueira G.C."/>
            <person name="Chen F."/>
            <person name="Chen W."/>
            <person name="Choi C."/>
            <person name="Clum A."/>
            <person name="Dos Santos R.A."/>
            <person name="Damasio A.R."/>
            <person name="Diallinas G."/>
            <person name="Emri T."/>
            <person name="Fekete E."/>
            <person name="Flipphi M."/>
            <person name="Freyberg S."/>
            <person name="Gallo A."/>
            <person name="Gournas C."/>
            <person name="Habgood R."/>
            <person name="Hainaut M."/>
            <person name="Harispe M.L."/>
            <person name="Henrissat B."/>
            <person name="Hilden K.S."/>
            <person name="Hope R."/>
            <person name="Hossain A."/>
            <person name="Karabika E."/>
            <person name="Karaffa L."/>
            <person name="Karanyi Z."/>
            <person name="Krasevec N."/>
            <person name="Kuo A."/>
            <person name="Kusch H."/>
            <person name="LaButti K."/>
            <person name="Lagendijk E.L."/>
            <person name="Lapidus A."/>
            <person name="Levasseur A."/>
            <person name="Lindquist E."/>
            <person name="Lipzen A."/>
            <person name="Logrieco A.F."/>
            <person name="MacCabe A."/>
            <person name="Maekelae M.R."/>
            <person name="Malavazi I."/>
            <person name="Melin P."/>
            <person name="Meyer V."/>
            <person name="Mielnichuk N."/>
            <person name="Miskei M."/>
            <person name="Molnar A.P."/>
            <person name="Mule G."/>
            <person name="Ngan C.Y."/>
            <person name="Orejas M."/>
            <person name="Orosz E."/>
            <person name="Ouedraogo J.P."/>
            <person name="Overkamp K.M."/>
            <person name="Park H.-S."/>
            <person name="Perrone G."/>
            <person name="Piumi F."/>
            <person name="Punt P.J."/>
            <person name="Ram A.F."/>
            <person name="Ramon A."/>
            <person name="Rauscher S."/>
            <person name="Record E."/>
            <person name="Riano-Pachon D.M."/>
            <person name="Robert V."/>
            <person name="Roehrig J."/>
            <person name="Ruller R."/>
            <person name="Salamov A."/>
            <person name="Salih N.S."/>
            <person name="Samson R.A."/>
            <person name="Sandor E."/>
            <person name="Sanguinetti M."/>
            <person name="Schuetze T."/>
            <person name="Sepcic K."/>
            <person name="Shelest E."/>
            <person name="Sherlock G."/>
            <person name="Sophianopoulou V."/>
            <person name="Squina F.M."/>
            <person name="Sun H."/>
            <person name="Susca A."/>
            <person name="Todd R.B."/>
            <person name="Tsang A."/>
            <person name="Unkles S.E."/>
            <person name="van de Wiele N."/>
            <person name="van Rossen-Uffink D."/>
            <person name="Oliveira J.V."/>
            <person name="Vesth T.C."/>
            <person name="Visser J."/>
            <person name="Yu J.-H."/>
            <person name="Zhou M."/>
            <person name="Andersen M.R."/>
            <person name="Archer D.B."/>
            <person name="Baker S.E."/>
            <person name="Benoit I."/>
            <person name="Brakhage A.A."/>
            <person name="Braus G.H."/>
            <person name="Fischer R."/>
            <person name="Frisvad J.C."/>
            <person name="Goldman G.H."/>
            <person name="Houbraken J."/>
            <person name="Oakley B."/>
            <person name="Pocsi I."/>
            <person name="Scazzocchio C."/>
            <person name="Seiboth B."/>
            <person name="vanKuyk P.A."/>
            <person name="Wortman J."/>
            <person name="Dyer P.S."/>
            <person name="Grigoriev I.V."/>
        </authorList>
    </citation>
    <scope>NUCLEOTIDE SEQUENCE [LARGE SCALE GENOMIC DNA]</scope>
    <source>
        <strain evidence="3">CBS 583.65</strain>
    </source>
</reference>
<name>A0A1L9PSH2_ASPVE</name>
<dbReference type="Proteomes" id="UP000184073">
    <property type="component" value="Unassembled WGS sequence"/>
</dbReference>
<dbReference type="OrthoDB" id="5387413at2759"/>
<dbReference type="EMBL" id="KV878131">
    <property type="protein sequence ID" value="OJJ04484.1"/>
    <property type="molecule type" value="Genomic_DNA"/>
</dbReference>
<protein>
    <submittedName>
        <fullName evidence="2">Uncharacterized protein</fullName>
    </submittedName>
</protein>
<feature type="compositionally biased region" description="Basic and acidic residues" evidence="1">
    <location>
        <begin position="187"/>
        <end position="208"/>
    </location>
</feature>
<dbReference type="VEuPathDB" id="FungiDB:ASPVEDRAFT_85875"/>